<dbReference type="PANTHER" id="PTHR12629:SF0">
    <property type="entry name" value="DIPHOSPHOINOSITOL-POLYPHOSPHATE DIPHOSPHATASE"/>
    <property type="match status" value="1"/>
</dbReference>
<keyword evidence="4" id="KW-0460">Magnesium</keyword>
<gene>
    <name evidence="6" type="ORF">CU100_08975</name>
</gene>
<dbReference type="EMBL" id="PGGN01000002">
    <property type="protein sequence ID" value="PSH58742.1"/>
    <property type="molecule type" value="Genomic_DNA"/>
</dbReference>
<dbReference type="GO" id="GO:0016462">
    <property type="term" value="F:pyrophosphatase activity"/>
    <property type="evidence" value="ECO:0007669"/>
    <property type="project" value="InterPro"/>
</dbReference>
<dbReference type="GO" id="GO:0005737">
    <property type="term" value="C:cytoplasm"/>
    <property type="evidence" value="ECO:0007669"/>
    <property type="project" value="TreeGrafter"/>
</dbReference>
<dbReference type="OrthoDB" id="7066910at2"/>
<dbReference type="PROSITE" id="PS51462">
    <property type="entry name" value="NUDIX"/>
    <property type="match status" value="1"/>
</dbReference>
<dbReference type="Proteomes" id="UP000241158">
    <property type="component" value="Unassembled WGS sequence"/>
</dbReference>
<keyword evidence="2" id="KW-0479">Metal-binding</keyword>
<evidence type="ECO:0000313" key="7">
    <source>
        <dbReference type="Proteomes" id="UP000241158"/>
    </source>
</evidence>
<dbReference type="CDD" id="cd04666">
    <property type="entry name" value="NUDIX_DIPP2_like_Nudt4"/>
    <property type="match status" value="1"/>
</dbReference>
<reference evidence="7" key="1">
    <citation type="submission" date="2017-11" db="EMBL/GenBank/DDBJ databases">
        <authorList>
            <person name="Kuznetsova I."/>
            <person name="Sazanova A."/>
            <person name="Chirak E."/>
            <person name="Safronova V."/>
            <person name="Willems A."/>
        </authorList>
    </citation>
    <scope>NUCLEOTIDE SEQUENCE [LARGE SCALE GENOMIC DNA]</scope>
    <source>
        <strain evidence="7">PEPV15</strain>
    </source>
</reference>
<protein>
    <submittedName>
        <fullName evidence="6">DNA mismatch repair protein MutT</fullName>
    </submittedName>
</protein>
<dbReference type="InterPro" id="IPR015797">
    <property type="entry name" value="NUDIX_hydrolase-like_dom_sf"/>
</dbReference>
<feature type="domain" description="Nudix hydrolase" evidence="5">
    <location>
        <begin position="4"/>
        <end position="137"/>
    </location>
</feature>
<dbReference type="AlphaFoldDB" id="A0A2P7AX03"/>
<keyword evidence="3" id="KW-0378">Hydrolase</keyword>
<evidence type="ECO:0000256" key="2">
    <source>
        <dbReference type="ARBA" id="ARBA00022723"/>
    </source>
</evidence>
<dbReference type="InterPro" id="IPR000086">
    <property type="entry name" value="NUDIX_hydrolase_dom"/>
</dbReference>
<comment type="cofactor">
    <cofactor evidence="1">
        <name>Mg(2+)</name>
        <dbReference type="ChEBI" id="CHEBI:18420"/>
    </cofactor>
</comment>
<dbReference type="RefSeq" id="WP_106717188.1">
    <property type="nucleotide sequence ID" value="NZ_JACHXT010000001.1"/>
</dbReference>
<comment type="caution">
    <text evidence="6">The sequence shown here is derived from an EMBL/GenBank/DDBJ whole genome shotgun (WGS) entry which is preliminary data.</text>
</comment>
<dbReference type="Gene3D" id="3.90.79.10">
    <property type="entry name" value="Nucleoside Triphosphate Pyrophosphohydrolase"/>
    <property type="match status" value="1"/>
</dbReference>
<evidence type="ECO:0000313" key="6">
    <source>
        <dbReference type="EMBL" id="PSH58742.1"/>
    </source>
</evidence>
<name>A0A2P7AX03_9HYPH</name>
<dbReference type="GO" id="GO:0046872">
    <property type="term" value="F:metal ion binding"/>
    <property type="evidence" value="ECO:0007669"/>
    <property type="project" value="UniProtKB-KW"/>
</dbReference>
<proteinExistence type="predicted"/>
<dbReference type="SUPFAM" id="SSF55811">
    <property type="entry name" value="Nudix"/>
    <property type="match status" value="1"/>
</dbReference>
<dbReference type="Pfam" id="PF00293">
    <property type="entry name" value="NUDIX"/>
    <property type="match status" value="1"/>
</dbReference>
<evidence type="ECO:0000256" key="4">
    <source>
        <dbReference type="ARBA" id="ARBA00022842"/>
    </source>
</evidence>
<organism evidence="6 7">
    <name type="scientific">Phyllobacterium endophyticum</name>
    <dbReference type="NCBI Taxonomy" id="1149773"/>
    <lineage>
        <taxon>Bacteria</taxon>
        <taxon>Pseudomonadati</taxon>
        <taxon>Pseudomonadota</taxon>
        <taxon>Alphaproteobacteria</taxon>
        <taxon>Hyphomicrobiales</taxon>
        <taxon>Phyllobacteriaceae</taxon>
        <taxon>Phyllobacterium</taxon>
    </lineage>
</organism>
<evidence type="ECO:0000256" key="1">
    <source>
        <dbReference type="ARBA" id="ARBA00001946"/>
    </source>
</evidence>
<evidence type="ECO:0000256" key="3">
    <source>
        <dbReference type="ARBA" id="ARBA00022801"/>
    </source>
</evidence>
<keyword evidence="7" id="KW-1185">Reference proteome</keyword>
<accession>A0A2P7AX03</accession>
<evidence type="ECO:0000259" key="5">
    <source>
        <dbReference type="PROSITE" id="PS51462"/>
    </source>
</evidence>
<dbReference type="PANTHER" id="PTHR12629">
    <property type="entry name" value="DIPHOSPHOINOSITOL POLYPHOSPHATE PHOSPHOHYDROLASE"/>
    <property type="match status" value="1"/>
</dbReference>
<sequence>MPDGRVCQVAALAYRLKKKRPEILLITSRGTGRWVLPKGWPQIGRTFAQSAQREAYEEAGVRGDVAPFSIGTYTYEKHDMCEGECGDFVVDVYPLRFSHQEKNWPERGERRLEWVALEECILRVEEPGLKVLIAGFNPDKITIG</sequence>
<dbReference type="InterPro" id="IPR047198">
    <property type="entry name" value="DDP-like_NUDIX"/>
</dbReference>